<comment type="catalytic activity">
    <reaction evidence="12">
        <text>a UDP-3-O-[(3R)-3-hydroxyacyl]-N-acetyl-alpha-D-glucosamine + H2O = a UDP-3-O-[(3R)-3-hydroxyacyl]-alpha-D-glucosamine + acetate</text>
        <dbReference type="Rhea" id="RHEA:67816"/>
        <dbReference type="ChEBI" id="CHEBI:15377"/>
        <dbReference type="ChEBI" id="CHEBI:30089"/>
        <dbReference type="ChEBI" id="CHEBI:137740"/>
        <dbReference type="ChEBI" id="CHEBI:173225"/>
        <dbReference type="EC" id="3.5.1.108"/>
    </reaction>
</comment>
<dbReference type="Gene3D" id="3.40.50.300">
    <property type="entry name" value="P-loop containing nucleotide triphosphate hydrolases"/>
    <property type="match status" value="1"/>
</dbReference>
<protein>
    <recommendedName>
        <fullName evidence="3">UDP-3-O-acyl-N-acetylglucosamine deacetylase</fullName>
        <ecNumber evidence="3">3.5.1.108</ecNumber>
    </recommendedName>
</protein>
<dbReference type="PROSITE" id="PS50045">
    <property type="entry name" value="SIGMA54_INTERACT_4"/>
    <property type="match status" value="1"/>
</dbReference>
<dbReference type="Pfam" id="PF03331">
    <property type="entry name" value="LpxC"/>
    <property type="match status" value="1"/>
</dbReference>
<comment type="pathway">
    <text evidence="2">Glycolipid biosynthesis; lipid IV(A) biosynthesis; lipid IV(A) from (3R)-3-hydroxytetradecanoyl-[acyl-carrier-protein] and UDP-N-acetyl-alpha-D-glucosamine: step 2/6.</text>
</comment>
<evidence type="ECO:0000256" key="12">
    <source>
        <dbReference type="ARBA" id="ARBA00024535"/>
    </source>
</evidence>
<keyword evidence="7" id="KW-0547">Nucleotide-binding</keyword>
<dbReference type="SUPFAM" id="SSF54211">
    <property type="entry name" value="Ribosomal protein S5 domain 2-like"/>
    <property type="match status" value="2"/>
</dbReference>
<evidence type="ECO:0000256" key="2">
    <source>
        <dbReference type="ARBA" id="ARBA00005002"/>
    </source>
</evidence>
<dbReference type="AlphaFoldDB" id="A0A3B1DER9"/>
<evidence type="ECO:0000256" key="11">
    <source>
        <dbReference type="ARBA" id="ARBA00023098"/>
    </source>
</evidence>
<dbReference type="GO" id="GO:0103117">
    <property type="term" value="F:UDP-3-O-acyl-N-acetylglucosamine deacetylase activity"/>
    <property type="evidence" value="ECO:0007669"/>
    <property type="project" value="UniProtKB-EC"/>
</dbReference>
<dbReference type="InterPro" id="IPR002078">
    <property type="entry name" value="Sigma_54_int"/>
</dbReference>
<dbReference type="NCBIfam" id="TIGR00325">
    <property type="entry name" value="lpxC"/>
    <property type="match status" value="1"/>
</dbReference>
<keyword evidence="5" id="KW-0441">Lipid A biosynthesis</keyword>
<keyword evidence="9" id="KW-0862">Zinc</keyword>
<dbReference type="Gene3D" id="1.10.8.60">
    <property type="match status" value="1"/>
</dbReference>
<dbReference type="EMBL" id="UOGG01000020">
    <property type="protein sequence ID" value="VAX27137.1"/>
    <property type="molecule type" value="Genomic_DNA"/>
</dbReference>
<dbReference type="GO" id="GO:0046872">
    <property type="term" value="F:metal ion binding"/>
    <property type="evidence" value="ECO:0007669"/>
    <property type="project" value="UniProtKB-KW"/>
</dbReference>
<dbReference type="InterPro" id="IPR027417">
    <property type="entry name" value="P-loop_NTPase"/>
</dbReference>
<dbReference type="PANTHER" id="PTHR33694:SF1">
    <property type="entry name" value="UDP-3-O-ACYL-N-ACETYLGLUCOSAMINE DEACETYLASE 1, MITOCHONDRIAL-RELATED"/>
    <property type="match status" value="1"/>
</dbReference>
<evidence type="ECO:0000256" key="3">
    <source>
        <dbReference type="ARBA" id="ARBA00012745"/>
    </source>
</evidence>
<dbReference type="InterPro" id="IPR015870">
    <property type="entry name" value="UDP-acyl_N-AcGlcN_deAcase_N"/>
</dbReference>
<evidence type="ECO:0000256" key="4">
    <source>
        <dbReference type="ARBA" id="ARBA00022516"/>
    </source>
</evidence>
<dbReference type="EC" id="3.5.1.108" evidence="3"/>
<evidence type="ECO:0000313" key="14">
    <source>
        <dbReference type="EMBL" id="VAX27137.1"/>
    </source>
</evidence>
<keyword evidence="10" id="KW-0067">ATP-binding</keyword>
<evidence type="ECO:0000256" key="10">
    <source>
        <dbReference type="ARBA" id="ARBA00022840"/>
    </source>
</evidence>
<evidence type="ECO:0000256" key="7">
    <source>
        <dbReference type="ARBA" id="ARBA00022741"/>
    </source>
</evidence>
<keyword evidence="4" id="KW-0444">Lipid biosynthesis</keyword>
<dbReference type="InterPro" id="IPR004463">
    <property type="entry name" value="UDP-acyl_GlcNac_deAcase"/>
</dbReference>
<reference evidence="14" key="1">
    <citation type="submission" date="2018-06" db="EMBL/GenBank/DDBJ databases">
        <authorList>
            <person name="Zhirakovskaya E."/>
        </authorList>
    </citation>
    <scope>NUCLEOTIDE SEQUENCE</scope>
</reference>
<dbReference type="UniPathway" id="UPA00359">
    <property type="reaction ID" value="UER00478"/>
</dbReference>
<evidence type="ECO:0000256" key="9">
    <source>
        <dbReference type="ARBA" id="ARBA00022833"/>
    </source>
</evidence>
<sequence>PSIANKKQGLPHTPAKNILENPGSVIYLSNVELLSKDLQAKLAEGIEGKSSQEFLPARIMISSSKNLKVLAAGGQFNSDLLGLFKNTTLDIPPLRNYSDNIPLLIKDYFEECAERGKFSVPVVEEDALATLQRYGWPENVKELRSVLDKIMITGSACETISIQDLPAEIQNSRGIVHPDDASHSDTFQEAELSWEKSFIIHHLRKNDWDLQKTCDALKTDKKLFQEKLKRHSIRLPEPNSKQPSPPLPLQRTLKRSVVLCGSGLHSGIKTGLILQPLPPGSGIIFGDISSGKTIPAQLENVQSTDYSTCLKKGLASVATIEHIMAVLHMYRITNLLIKVGDEAPVMDGSAKDFCALIEDGEFEEQDGIYDEIVIDKTYTFGSEDGGPVISIEPADTFTVSYFMKYPEPIGTQDHTFVFRGEASFKNEIAPARTFGFMEDVAQLTKMGFACGGKLDNFILLGDKKVINTKLRFEDEFARHKILDILGDFYLLGKPIRGHIKAHLTGHTQNIGLLKKIQENYLQTA</sequence>
<dbReference type="Pfam" id="PF25601">
    <property type="entry name" value="AAA_lid_14"/>
    <property type="match status" value="1"/>
</dbReference>
<evidence type="ECO:0000256" key="8">
    <source>
        <dbReference type="ARBA" id="ARBA00022801"/>
    </source>
</evidence>
<keyword evidence="6" id="KW-0479">Metal-binding</keyword>
<evidence type="ECO:0000256" key="6">
    <source>
        <dbReference type="ARBA" id="ARBA00022723"/>
    </source>
</evidence>
<dbReference type="InterPro" id="IPR058031">
    <property type="entry name" value="AAA_lid_NorR"/>
</dbReference>
<dbReference type="SUPFAM" id="SSF52540">
    <property type="entry name" value="P-loop containing nucleoside triphosphate hydrolases"/>
    <property type="match status" value="1"/>
</dbReference>
<name>A0A3B1DER9_9ZZZZ</name>
<evidence type="ECO:0000256" key="5">
    <source>
        <dbReference type="ARBA" id="ARBA00022556"/>
    </source>
</evidence>
<dbReference type="GO" id="GO:0005524">
    <property type="term" value="F:ATP binding"/>
    <property type="evidence" value="ECO:0007669"/>
    <property type="project" value="InterPro"/>
</dbReference>
<dbReference type="HAMAP" id="MF_00388">
    <property type="entry name" value="LpxC"/>
    <property type="match status" value="1"/>
</dbReference>
<accession>A0A3B1DER9</accession>
<dbReference type="Pfam" id="PF14532">
    <property type="entry name" value="Sigma54_activ_2"/>
    <property type="match status" value="1"/>
</dbReference>
<dbReference type="GO" id="GO:0006355">
    <property type="term" value="P:regulation of DNA-templated transcription"/>
    <property type="evidence" value="ECO:0007669"/>
    <property type="project" value="InterPro"/>
</dbReference>
<keyword evidence="11" id="KW-0443">Lipid metabolism</keyword>
<keyword evidence="8 14" id="KW-0378">Hydrolase</keyword>
<organism evidence="14">
    <name type="scientific">hydrothermal vent metagenome</name>
    <dbReference type="NCBI Taxonomy" id="652676"/>
    <lineage>
        <taxon>unclassified sequences</taxon>
        <taxon>metagenomes</taxon>
        <taxon>ecological metagenomes</taxon>
    </lineage>
</organism>
<dbReference type="PANTHER" id="PTHR33694">
    <property type="entry name" value="UDP-3-O-ACYL-N-ACETYLGLUCOSAMINE DEACETYLASE 1, MITOCHONDRIAL-RELATED"/>
    <property type="match status" value="1"/>
</dbReference>
<comment type="cofactor">
    <cofactor evidence="1">
        <name>Zn(2+)</name>
        <dbReference type="ChEBI" id="CHEBI:29105"/>
    </cofactor>
</comment>
<dbReference type="InterPro" id="IPR011334">
    <property type="entry name" value="UDP-acyl_GlcNac_deAcase_C"/>
</dbReference>
<proteinExistence type="inferred from homology"/>
<feature type="non-terminal residue" evidence="14">
    <location>
        <position position="1"/>
    </location>
</feature>
<dbReference type="InterPro" id="IPR020568">
    <property type="entry name" value="Ribosomal_Su5_D2-typ_SF"/>
</dbReference>
<evidence type="ECO:0000259" key="13">
    <source>
        <dbReference type="PROSITE" id="PS50045"/>
    </source>
</evidence>
<feature type="domain" description="Sigma-54 factor interaction" evidence="13">
    <location>
        <begin position="31"/>
        <end position="152"/>
    </location>
</feature>
<dbReference type="Gene3D" id="3.30.1700.10">
    <property type="entry name" value="lpxc deacetylase, domain 2"/>
    <property type="match status" value="1"/>
</dbReference>
<dbReference type="GO" id="GO:0016020">
    <property type="term" value="C:membrane"/>
    <property type="evidence" value="ECO:0007669"/>
    <property type="project" value="GOC"/>
</dbReference>
<dbReference type="GO" id="GO:0009245">
    <property type="term" value="P:lipid A biosynthetic process"/>
    <property type="evidence" value="ECO:0007669"/>
    <property type="project" value="UniProtKB-KW"/>
</dbReference>
<dbReference type="Gene3D" id="3.30.230.20">
    <property type="entry name" value="lpxc deacetylase, domain 1"/>
    <property type="match status" value="1"/>
</dbReference>
<dbReference type="Gene3D" id="1.10.10.60">
    <property type="entry name" value="Homeodomain-like"/>
    <property type="match status" value="1"/>
</dbReference>
<evidence type="ECO:0000256" key="1">
    <source>
        <dbReference type="ARBA" id="ARBA00001947"/>
    </source>
</evidence>
<gene>
    <name evidence="14" type="ORF">MNBD_NITROSPINAE05-12</name>
</gene>